<name>A0A7J6Y8Y9_TRYCR</name>
<organism evidence="2 3">
    <name type="scientific">Trypanosoma cruzi</name>
    <dbReference type="NCBI Taxonomy" id="5693"/>
    <lineage>
        <taxon>Eukaryota</taxon>
        <taxon>Discoba</taxon>
        <taxon>Euglenozoa</taxon>
        <taxon>Kinetoplastea</taxon>
        <taxon>Metakinetoplastina</taxon>
        <taxon>Trypanosomatida</taxon>
        <taxon>Trypanosomatidae</taxon>
        <taxon>Trypanosoma</taxon>
        <taxon>Schizotrypanum</taxon>
    </lineage>
</organism>
<dbReference type="AlphaFoldDB" id="A0A7J6Y8Y9"/>
<dbReference type="OrthoDB" id="248761at2759"/>
<sequence length="661" mass="76095">MHMYAYAHACNMCVFESLLSAFFFHGREPMVVLRIIGDEWSWEDRIALAVPPQKMFTMCIPLLISKLGVEKWNGLVLYKTEGKPRKYCRATTPIDMASNPQKERLRDGAVLWVRVGPSLTQQERDRVFQKSLEEWREKNGLKGVSVDGSDVRRFVEELNSRLNRTDAALLISQEQEARTAIEGEEHRLFFYMTMIHREKDTLLREETEQRQSLEDAYIRVAERHYHENRLLLLRTRVVELGVCEEGSRLVVQEEQWREFEMLQGAFQKGHRALQDARALQLADSKPMFEGQNEGRGKTSKNEETVGTTADAAMLVSVVRAELQRLLEPLEKVYHEKVEILEKQWEATVRDNENFLASLRQYISSLFRVIRSELRQSDFSLLLVPSDSMGIKGINEALRQQQGLLKELLQEYRDLDRQVSGALGETALKTTLDTVNVTQLNLYQYLESLRELLSATQLLWCGVEEAKTQESAYLTQDALEKQQQEEPERRAISLEGVAVTALQTERMDDHRNGEKDLTFRVHTDVYNILLMFVSRYVEFSSWGSFEGAEGSRGFLDDLLLNCGSLQVAVDELSRTCKVLPHPMREDILHVVEAHAPHLFGVIDLMLHLYAGREAELVLWIRPELNDEGGFVEHKTDDGFTYYYHTAAGMSQWVRPVTASLTE</sequence>
<dbReference type="Gene3D" id="2.20.70.10">
    <property type="match status" value="1"/>
</dbReference>
<dbReference type="VEuPathDB" id="TriTrypDB:ECC02_003832"/>
<feature type="coiled-coil region" evidence="1">
    <location>
        <begin position="390"/>
        <end position="424"/>
    </location>
</feature>
<evidence type="ECO:0008006" key="4">
    <source>
        <dbReference type="Google" id="ProtNLM"/>
    </source>
</evidence>
<evidence type="ECO:0000313" key="2">
    <source>
        <dbReference type="EMBL" id="KAF5223005.1"/>
    </source>
</evidence>
<dbReference type="EMBL" id="JABDHM010000022">
    <property type="protein sequence ID" value="KAF5223005.1"/>
    <property type="molecule type" value="Genomic_DNA"/>
</dbReference>
<dbReference type="CDD" id="cd00201">
    <property type="entry name" value="WW"/>
    <property type="match status" value="1"/>
</dbReference>
<dbReference type="InterPro" id="IPR036020">
    <property type="entry name" value="WW_dom_sf"/>
</dbReference>
<keyword evidence="1" id="KW-0175">Coiled coil</keyword>
<reference evidence="2 3" key="1">
    <citation type="journal article" date="2019" name="Genome Biol. Evol.">
        <title>Nanopore Sequencing Significantly Improves Genome Assembly of the Protozoan Parasite Trypanosoma cruzi.</title>
        <authorList>
            <person name="Diaz-Viraque F."/>
            <person name="Pita S."/>
            <person name="Greif G."/>
            <person name="de Souza R.C.M."/>
            <person name="Iraola G."/>
            <person name="Robello C."/>
        </authorList>
    </citation>
    <scope>NUCLEOTIDE SEQUENCE [LARGE SCALE GENOMIC DNA]</scope>
    <source>
        <strain evidence="2 3">Berenice</strain>
    </source>
</reference>
<dbReference type="InterPro" id="IPR001202">
    <property type="entry name" value="WW_dom"/>
</dbReference>
<gene>
    <name evidence="2" type="ORF">ECC02_003832</name>
</gene>
<proteinExistence type="predicted"/>
<dbReference type="Proteomes" id="UP000583944">
    <property type="component" value="Unassembled WGS sequence"/>
</dbReference>
<dbReference type="SUPFAM" id="SSF51045">
    <property type="entry name" value="WW domain"/>
    <property type="match status" value="1"/>
</dbReference>
<protein>
    <recommendedName>
        <fullName evidence="4">WW domain-containing protein</fullName>
    </recommendedName>
</protein>
<accession>A0A7J6Y8Y9</accession>
<dbReference type="OMA" id="WIPRCEH"/>
<evidence type="ECO:0000256" key="1">
    <source>
        <dbReference type="SAM" id="Coils"/>
    </source>
</evidence>
<comment type="caution">
    <text evidence="2">The sequence shown here is derived from an EMBL/GenBank/DDBJ whole genome shotgun (WGS) entry which is preliminary data.</text>
</comment>
<evidence type="ECO:0000313" key="3">
    <source>
        <dbReference type="Proteomes" id="UP000583944"/>
    </source>
</evidence>
<dbReference type="VEuPathDB" id="TriTrypDB:BCY84_16125"/>